<dbReference type="AlphaFoldDB" id="A0A7R9TXE9"/>
<dbReference type="GO" id="GO:0005794">
    <property type="term" value="C:Golgi apparatus"/>
    <property type="evidence" value="ECO:0007669"/>
    <property type="project" value="UniProtKB-ARBA"/>
</dbReference>
<name>A0A7R9TXE9_9VIRI</name>
<dbReference type="GO" id="GO:0016020">
    <property type="term" value="C:membrane"/>
    <property type="evidence" value="ECO:0007669"/>
    <property type="project" value="UniProtKB-SubCell"/>
</dbReference>
<accession>A0A7R9TXE9</accession>
<evidence type="ECO:0000259" key="9">
    <source>
        <dbReference type="Pfam" id="PF04577"/>
    </source>
</evidence>
<dbReference type="InterPro" id="IPR007657">
    <property type="entry name" value="Glycosyltransferase_61"/>
</dbReference>
<dbReference type="GO" id="GO:0016763">
    <property type="term" value="F:pentosyltransferase activity"/>
    <property type="evidence" value="ECO:0007669"/>
    <property type="project" value="UniProtKB-ARBA"/>
</dbReference>
<feature type="domain" description="Glycosyltransferase 61 catalytic" evidence="9">
    <location>
        <begin position="374"/>
        <end position="573"/>
    </location>
</feature>
<keyword evidence="2" id="KW-0328">Glycosyltransferase</keyword>
<keyword evidence="3" id="KW-0808">Transferase</keyword>
<reference evidence="10" key="1">
    <citation type="submission" date="2021-01" db="EMBL/GenBank/DDBJ databases">
        <authorList>
            <person name="Corre E."/>
            <person name="Pelletier E."/>
            <person name="Niang G."/>
            <person name="Scheremetjew M."/>
            <person name="Finn R."/>
            <person name="Kale V."/>
            <person name="Holt S."/>
            <person name="Cochrane G."/>
            <person name="Meng A."/>
            <person name="Brown T."/>
            <person name="Cohen L."/>
        </authorList>
    </citation>
    <scope>NUCLEOTIDE SEQUENCE</scope>
    <source>
        <strain evidence="10">CCMP1413</strain>
    </source>
</reference>
<sequence length="671" mass="72084">MPKARGGAFGVRAFGAPRASSDGAVPQKHGQATKHYAVVWRKAPPPSGVQAARRAARRATLCAAAAFAFVMVTSSAGWWFFAHPRDHQQPDISAQQALRRQRRQSACVSKASGGRVAALAATAAAAVAGYDGEIDDGVEDSSVSPDAVEYARLLAAEDLQLDACAVPASSLSLWSKLPPAPDAPSTERFVGSSLLPGSKTRATPITAYEMRDVCLTTIDNGPYTRDHPRDPGEDAQRVVVELTGDITEGPAVPTYANYAKRCVTCYNPIGGDGWAWDAASDFDGDHLRPLPAKWRHDGGRLSVEGHAAGKRCGMMWTAHATAANLTDYAKCVQHNERELHDRAQHPRVPPQGFDAAVYVRNTTVSLAWYTGNVGHQFFDSFLPLVSLLNSSTSVRAAVALQGHGDCPEDDVYICYLLQALGLLPPVTDGARHSPHAMTLIPAPPPGTILCFERLILPKHRSHTRTAVPVHAPSVRAVRSALTQHILPSIASAKDERGPKTVLLYSHAASSRRVWIDAGVAADSARAMGFDVRVEHDFGRLSFSEQARAFMWADVVVTAHGAPSAHAIYMREGALLAELSCDGYTVVGCGTKSVPSPAGPGILAALDVDFRLVSRCDVGASVDALCVTCEPPPGTELTYANFTFSGDRLDALLRPMLRERRPRQRPRWQLGW</sequence>
<evidence type="ECO:0000256" key="8">
    <source>
        <dbReference type="SAM" id="Phobius"/>
    </source>
</evidence>
<dbReference type="EMBL" id="HBDZ01012704">
    <property type="protein sequence ID" value="CAD8246602.1"/>
    <property type="molecule type" value="Transcribed_RNA"/>
</dbReference>
<feature type="transmembrane region" description="Helical" evidence="8">
    <location>
        <begin position="61"/>
        <end position="81"/>
    </location>
</feature>
<keyword evidence="4 8" id="KW-0812">Transmembrane</keyword>
<protein>
    <recommendedName>
        <fullName evidence="9">Glycosyltransferase 61 catalytic domain-containing protein</fullName>
    </recommendedName>
</protein>
<gene>
    <name evidence="10" type="ORF">PCOL08062_LOCUS9741</name>
</gene>
<comment type="subcellular location">
    <subcellularLocation>
        <location evidence="1">Membrane</location>
        <topology evidence="1">Single-pass membrane protein</topology>
    </subcellularLocation>
</comment>
<evidence type="ECO:0000256" key="5">
    <source>
        <dbReference type="ARBA" id="ARBA00022989"/>
    </source>
</evidence>
<evidence type="ECO:0000256" key="6">
    <source>
        <dbReference type="ARBA" id="ARBA00023136"/>
    </source>
</evidence>
<dbReference type="InterPro" id="IPR049625">
    <property type="entry name" value="Glyco_transf_61_cat"/>
</dbReference>
<evidence type="ECO:0000256" key="2">
    <source>
        <dbReference type="ARBA" id="ARBA00022676"/>
    </source>
</evidence>
<evidence type="ECO:0000256" key="1">
    <source>
        <dbReference type="ARBA" id="ARBA00004167"/>
    </source>
</evidence>
<keyword evidence="6 8" id="KW-0472">Membrane</keyword>
<evidence type="ECO:0000313" key="10">
    <source>
        <dbReference type="EMBL" id="CAD8246602.1"/>
    </source>
</evidence>
<dbReference type="PANTHER" id="PTHR20961">
    <property type="entry name" value="GLYCOSYLTRANSFERASE"/>
    <property type="match status" value="1"/>
</dbReference>
<dbReference type="Pfam" id="PF04577">
    <property type="entry name" value="Glyco_transf_61"/>
    <property type="match status" value="1"/>
</dbReference>
<evidence type="ECO:0000256" key="4">
    <source>
        <dbReference type="ARBA" id="ARBA00022692"/>
    </source>
</evidence>
<keyword evidence="5 8" id="KW-1133">Transmembrane helix</keyword>
<organism evidence="10">
    <name type="scientific">Prasinoderma coloniale</name>
    <dbReference type="NCBI Taxonomy" id="156133"/>
    <lineage>
        <taxon>Eukaryota</taxon>
        <taxon>Viridiplantae</taxon>
        <taxon>Prasinodermophyta</taxon>
        <taxon>Prasinodermophyceae</taxon>
        <taxon>Prasinodermales</taxon>
        <taxon>Prasinodermaceae</taxon>
        <taxon>Prasinoderma</taxon>
    </lineage>
</organism>
<keyword evidence="7" id="KW-0325">Glycoprotein</keyword>
<proteinExistence type="predicted"/>
<evidence type="ECO:0000256" key="3">
    <source>
        <dbReference type="ARBA" id="ARBA00022679"/>
    </source>
</evidence>
<dbReference type="PANTHER" id="PTHR20961:SF38">
    <property type="entry name" value="PROTEIN O-LINKED-MANNOSE BETA-1,4-N-ACETYLGLUCOSAMINYLTRANSFERASE 2"/>
    <property type="match status" value="1"/>
</dbReference>
<evidence type="ECO:0000256" key="7">
    <source>
        <dbReference type="ARBA" id="ARBA00023180"/>
    </source>
</evidence>